<evidence type="ECO:0000256" key="1">
    <source>
        <dbReference type="SAM" id="MobiDB-lite"/>
    </source>
</evidence>
<sequence length="250" mass="28804">MEEKKVEVAPKEKSFDIFNALNLINENLGKAYEEKGYNPFGEQFSLDVDYARNLIEKAKSRKSLDVEPFLENGNRAVSQSFKLAIENAENLKTDILNEMESAEPAMKDKLSEIVLYLNNRIELLSQAVEELKSGEANSLALYEDVYNIDSVYGEILKESFLKNFNKTVAIENFLSTCRLRIKFEEFRQQQILEQEKLARAKVQEIEKRVNKELDAEEAKAKREAEELAKRAAEEEKKKYSKKSLDSGIEK</sequence>
<dbReference type="AlphaFoldDB" id="A0A9D1NDR1"/>
<feature type="region of interest" description="Disordered" evidence="1">
    <location>
        <begin position="231"/>
        <end position="250"/>
    </location>
</feature>
<gene>
    <name evidence="2" type="ORF">IAA62_01590</name>
</gene>
<accession>A0A9D1NDR1</accession>
<reference evidence="2" key="2">
    <citation type="journal article" date="2021" name="PeerJ">
        <title>Extensive microbial diversity within the chicken gut microbiome revealed by metagenomics and culture.</title>
        <authorList>
            <person name="Gilroy R."/>
            <person name="Ravi A."/>
            <person name="Getino M."/>
            <person name="Pursley I."/>
            <person name="Horton D.L."/>
            <person name="Alikhan N.F."/>
            <person name="Baker D."/>
            <person name="Gharbi K."/>
            <person name="Hall N."/>
            <person name="Watson M."/>
            <person name="Adriaenssens E.M."/>
            <person name="Foster-Nyarko E."/>
            <person name="Jarju S."/>
            <person name="Secka A."/>
            <person name="Antonio M."/>
            <person name="Oren A."/>
            <person name="Chaudhuri R.R."/>
            <person name="La Ragione R."/>
            <person name="Hildebrand F."/>
            <person name="Pallen M.J."/>
        </authorList>
    </citation>
    <scope>NUCLEOTIDE SEQUENCE</scope>
    <source>
        <strain evidence="2">CHK186-9395</strain>
    </source>
</reference>
<comment type="caution">
    <text evidence="2">The sequence shown here is derived from an EMBL/GenBank/DDBJ whole genome shotgun (WGS) entry which is preliminary data.</text>
</comment>
<evidence type="ECO:0000313" key="3">
    <source>
        <dbReference type="Proteomes" id="UP000886861"/>
    </source>
</evidence>
<dbReference type="EMBL" id="DVOJ01000006">
    <property type="protein sequence ID" value="HIV01232.1"/>
    <property type="molecule type" value="Genomic_DNA"/>
</dbReference>
<dbReference type="Proteomes" id="UP000886861">
    <property type="component" value="Unassembled WGS sequence"/>
</dbReference>
<organism evidence="2 3">
    <name type="scientific">Candidatus Caccopulliclostridium gallistercoris</name>
    <dbReference type="NCBI Taxonomy" id="2840719"/>
    <lineage>
        <taxon>Bacteria</taxon>
        <taxon>Bacillati</taxon>
        <taxon>Bacillota</taxon>
        <taxon>Clostridia</taxon>
        <taxon>Candidatus Caccopulliclostridium</taxon>
    </lineage>
</organism>
<protein>
    <submittedName>
        <fullName evidence="2">Uncharacterized protein</fullName>
    </submittedName>
</protein>
<name>A0A9D1NDR1_9FIRM</name>
<reference evidence="2" key="1">
    <citation type="submission" date="2020-10" db="EMBL/GenBank/DDBJ databases">
        <authorList>
            <person name="Gilroy R."/>
        </authorList>
    </citation>
    <scope>NUCLEOTIDE SEQUENCE</scope>
    <source>
        <strain evidence="2">CHK186-9395</strain>
    </source>
</reference>
<evidence type="ECO:0000313" key="2">
    <source>
        <dbReference type="EMBL" id="HIV01232.1"/>
    </source>
</evidence>
<proteinExistence type="predicted"/>